<name>M7TGP7_EUTLA</name>
<dbReference type="KEGG" id="ela:UCREL1_7115"/>
<dbReference type="AlphaFoldDB" id="M7TGP7"/>
<dbReference type="PANTHER" id="PTHR11066">
    <property type="entry name" value="ACYL-COA THIOESTERASE"/>
    <property type="match status" value="1"/>
</dbReference>
<dbReference type="Gene3D" id="2.40.160.210">
    <property type="entry name" value="Acyl-CoA thioesterase, double hotdog domain"/>
    <property type="match status" value="1"/>
</dbReference>
<evidence type="ECO:0000313" key="5">
    <source>
        <dbReference type="EMBL" id="EMR65905.1"/>
    </source>
</evidence>
<dbReference type="InterPro" id="IPR049449">
    <property type="entry name" value="TesB_ACOT8-like_N"/>
</dbReference>
<dbReference type="GO" id="GO:0006637">
    <property type="term" value="P:acyl-CoA metabolic process"/>
    <property type="evidence" value="ECO:0007669"/>
    <property type="project" value="InterPro"/>
</dbReference>
<dbReference type="PANTHER" id="PTHR11066:SF34">
    <property type="entry name" value="ACYL-COENZYME A THIOESTERASE 8"/>
    <property type="match status" value="1"/>
</dbReference>
<dbReference type="HOGENOM" id="CLU_032690_3_1_1"/>
<dbReference type="Proteomes" id="UP000012174">
    <property type="component" value="Unassembled WGS sequence"/>
</dbReference>
<dbReference type="GO" id="GO:0005782">
    <property type="term" value="C:peroxisomal matrix"/>
    <property type="evidence" value="ECO:0007669"/>
    <property type="project" value="UniProtKB-SubCell"/>
</dbReference>
<dbReference type="InterPro" id="IPR029069">
    <property type="entry name" value="HotDog_dom_sf"/>
</dbReference>
<organism evidence="5 6">
    <name type="scientific">Eutypa lata (strain UCR-EL1)</name>
    <name type="common">Grapevine dieback disease fungus</name>
    <name type="synonym">Eutypa armeniacae</name>
    <dbReference type="NCBI Taxonomy" id="1287681"/>
    <lineage>
        <taxon>Eukaryota</taxon>
        <taxon>Fungi</taxon>
        <taxon>Dikarya</taxon>
        <taxon>Ascomycota</taxon>
        <taxon>Pezizomycotina</taxon>
        <taxon>Sordariomycetes</taxon>
        <taxon>Xylariomycetidae</taxon>
        <taxon>Xylariales</taxon>
        <taxon>Diatrypaceae</taxon>
        <taxon>Eutypa</taxon>
    </lineage>
</organism>
<evidence type="ECO:0000259" key="3">
    <source>
        <dbReference type="Pfam" id="PF13622"/>
    </source>
</evidence>
<keyword evidence="6" id="KW-1185">Reference proteome</keyword>
<gene>
    <name evidence="5" type="ORF">UCREL1_7115</name>
</gene>
<dbReference type="EMBL" id="KB706761">
    <property type="protein sequence ID" value="EMR65905.1"/>
    <property type="molecule type" value="Genomic_DNA"/>
</dbReference>
<dbReference type="CDD" id="cd03444">
    <property type="entry name" value="Thioesterase_II_repeat1"/>
    <property type="match status" value="1"/>
</dbReference>
<feature type="domain" description="Acyl-CoA thioesterase-like N-terminal HotDog" evidence="3">
    <location>
        <begin position="34"/>
        <end position="98"/>
    </location>
</feature>
<dbReference type="STRING" id="1287681.M7TGP7"/>
<proteinExistence type="inferred from homology"/>
<dbReference type="GO" id="GO:0047617">
    <property type="term" value="F:fatty acyl-CoA hydrolase activity"/>
    <property type="evidence" value="ECO:0007669"/>
    <property type="project" value="InterPro"/>
</dbReference>
<evidence type="ECO:0000313" key="6">
    <source>
        <dbReference type="Proteomes" id="UP000012174"/>
    </source>
</evidence>
<dbReference type="InterPro" id="IPR042171">
    <property type="entry name" value="Acyl-CoA_hotdog"/>
</dbReference>
<dbReference type="InterPro" id="IPR003703">
    <property type="entry name" value="Acyl_CoA_thio"/>
</dbReference>
<dbReference type="Pfam" id="PF13622">
    <property type="entry name" value="4HBT_3"/>
    <property type="match status" value="1"/>
</dbReference>
<dbReference type="OrthoDB" id="68328at2759"/>
<dbReference type="eggNOG" id="KOG3016">
    <property type="taxonomic scope" value="Eukaryota"/>
</dbReference>
<comment type="similarity">
    <text evidence="1">Belongs to the C/M/P thioester hydrolase family.</text>
</comment>
<dbReference type="Gene3D" id="3.10.129.10">
    <property type="entry name" value="Hotdog Thioesterase"/>
    <property type="match status" value="1"/>
</dbReference>
<protein>
    <submittedName>
        <fullName evidence="5">Putative acyl-thioesterase ii protein</fullName>
    </submittedName>
</protein>
<evidence type="ECO:0000259" key="4">
    <source>
        <dbReference type="Pfam" id="PF20789"/>
    </source>
</evidence>
<keyword evidence="2" id="KW-0378">Hydrolase</keyword>
<evidence type="ECO:0000256" key="1">
    <source>
        <dbReference type="ARBA" id="ARBA00006538"/>
    </source>
</evidence>
<sequence>MAPSAIESYIAVTPAPDQEPDTYVNQELLDQQQGGRTVFGGLLVAQAIAAAHATVPTDFYVYSSQSSWLRPVSAKAQGKATYHVERTGDGRSYAMRLVNNNVLTYNIPMPALDVQPEEIPKETNAKFTVSQVNQSGGTMQPWVPDEEPFDWRPAGFLASGDPTEVRLRGFVRSNPVSTRSAAVHLAGLSYVSDHLLAGVAVYANPGMVGKGGRNVAVVASLTHNVSFHDPSVQIDEWMVVDRKTTCGAGGRVLVHQQVWNMQSGRLLMSVEQEALIRLKEARL</sequence>
<evidence type="ECO:0000256" key="2">
    <source>
        <dbReference type="ARBA" id="ARBA00022801"/>
    </source>
</evidence>
<reference evidence="6" key="1">
    <citation type="journal article" date="2013" name="Genome Announc.">
        <title>Draft genome sequence of the grapevine dieback fungus Eutypa lata UCR-EL1.</title>
        <authorList>
            <person name="Blanco-Ulate B."/>
            <person name="Rolshausen P.E."/>
            <person name="Cantu D."/>
        </authorList>
    </citation>
    <scope>NUCLEOTIDE SEQUENCE [LARGE SCALE GENOMIC DNA]</scope>
    <source>
        <strain evidence="6">UCR-EL1</strain>
    </source>
</reference>
<feature type="domain" description="Acyl-CoA thioesterase-like C-terminal" evidence="4">
    <location>
        <begin position="142"/>
        <end position="276"/>
    </location>
</feature>
<accession>M7TGP7</accession>
<dbReference type="GO" id="GO:0009062">
    <property type="term" value="P:fatty acid catabolic process"/>
    <property type="evidence" value="ECO:0007669"/>
    <property type="project" value="TreeGrafter"/>
</dbReference>
<dbReference type="InterPro" id="IPR049450">
    <property type="entry name" value="ACOT8-like_C"/>
</dbReference>
<dbReference type="Pfam" id="PF20789">
    <property type="entry name" value="4HBT_3C"/>
    <property type="match status" value="1"/>
</dbReference>
<dbReference type="SUPFAM" id="SSF54637">
    <property type="entry name" value="Thioesterase/thiol ester dehydrase-isomerase"/>
    <property type="match status" value="2"/>
</dbReference>